<dbReference type="InterPro" id="IPR036282">
    <property type="entry name" value="Glutathione-S-Trfase_C_sf"/>
</dbReference>
<dbReference type="CDD" id="cd03049">
    <property type="entry name" value="GST_N_3"/>
    <property type="match status" value="1"/>
</dbReference>
<dbReference type="PANTHER" id="PTHR43968">
    <property type="match status" value="1"/>
</dbReference>
<protein>
    <submittedName>
        <fullName evidence="2">Glutathione S-transferase N-terminal domain-containing protein</fullName>
    </submittedName>
</protein>
<sequence>MQLYMSHTSPYARKVRVFGLELGLEAQLDEVPVDPTEDPEALVAVNPVSKIPALVTDDGMNIHDSRVIFAYLASLVPPTDLYPQPADPQRWPAMTLAAHCDAILDAAVAWRLEQLRQPGERSIFWQGRWKAQIERALDALPDRIAALPAYRPYAELLTAVAIGYLEFRHKNLGWRGGRPALAEIYDRWSKRPSFIATRHPSA</sequence>
<feature type="domain" description="GST N-terminal" evidence="1">
    <location>
        <begin position="1"/>
        <end position="80"/>
    </location>
</feature>
<dbReference type="SUPFAM" id="SSF52833">
    <property type="entry name" value="Thioredoxin-like"/>
    <property type="match status" value="1"/>
</dbReference>
<dbReference type="InterPro" id="IPR036249">
    <property type="entry name" value="Thioredoxin-like_sf"/>
</dbReference>
<evidence type="ECO:0000313" key="3">
    <source>
        <dbReference type="Proteomes" id="UP001595615"/>
    </source>
</evidence>
<dbReference type="Proteomes" id="UP001595615">
    <property type="component" value="Unassembled WGS sequence"/>
</dbReference>
<comment type="caution">
    <text evidence="2">The sequence shown here is derived from an EMBL/GenBank/DDBJ whole genome shotgun (WGS) entry which is preliminary data.</text>
</comment>
<organism evidence="2 3">
    <name type="scientific">Sphingoaurantiacus capsulatus</name>
    <dbReference type="NCBI Taxonomy" id="1771310"/>
    <lineage>
        <taxon>Bacteria</taxon>
        <taxon>Pseudomonadati</taxon>
        <taxon>Pseudomonadota</taxon>
        <taxon>Alphaproteobacteria</taxon>
        <taxon>Sphingomonadales</taxon>
        <taxon>Sphingosinicellaceae</taxon>
        <taxon>Sphingoaurantiacus</taxon>
    </lineage>
</organism>
<evidence type="ECO:0000259" key="1">
    <source>
        <dbReference type="PROSITE" id="PS50404"/>
    </source>
</evidence>
<reference evidence="3" key="1">
    <citation type="journal article" date="2019" name="Int. J. Syst. Evol. Microbiol.">
        <title>The Global Catalogue of Microorganisms (GCM) 10K type strain sequencing project: providing services to taxonomists for standard genome sequencing and annotation.</title>
        <authorList>
            <consortium name="The Broad Institute Genomics Platform"/>
            <consortium name="The Broad Institute Genome Sequencing Center for Infectious Disease"/>
            <person name="Wu L."/>
            <person name="Ma J."/>
        </authorList>
    </citation>
    <scope>NUCLEOTIDE SEQUENCE [LARGE SCALE GENOMIC DNA]</scope>
    <source>
        <strain evidence="3">KCTC 42644</strain>
    </source>
</reference>
<dbReference type="PANTHER" id="PTHR43968:SF6">
    <property type="entry name" value="GLUTATHIONE S-TRANSFERASE OMEGA"/>
    <property type="match status" value="1"/>
</dbReference>
<dbReference type="InterPro" id="IPR004045">
    <property type="entry name" value="Glutathione_S-Trfase_N"/>
</dbReference>
<gene>
    <name evidence="2" type="ORF">ACFOMD_08805</name>
</gene>
<dbReference type="InterPro" id="IPR050983">
    <property type="entry name" value="GST_Omega/HSP26"/>
</dbReference>
<dbReference type="PROSITE" id="PS50404">
    <property type="entry name" value="GST_NTER"/>
    <property type="match status" value="1"/>
</dbReference>
<keyword evidence="3" id="KW-1185">Reference proteome</keyword>
<evidence type="ECO:0000313" key="2">
    <source>
        <dbReference type="EMBL" id="MFC3712668.1"/>
    </source>
</evidence>
<dbReference type="Gene3D" id="1.20.1050.10">
    <property type="match status" value="1"/>
</dbReference>
<dbReference type="Gene3D" id="3.40.30.10">
    <property type="entry name" value="Glutaredoxin"/>
    <property type="match status" value="1"/>
</dbReference>
<name>A0ABV7XAF1_9SPHN</name>
<proteinExistence type="predicted"/>
<dbReference type="SUPFAM" id="SSF47616">
    <property type="entry name" value="GST C-terminal domain-like"/>
    <property type="match status" value="1"/>
</dbReference>
<dbReference type="Pfam" id="PF13417">
    <property type="entry name" value="GST_N_3"/>
    <property type="match status" value="1"/>
</dbReference>
<dbReference type="RefSeq" id="WP_380859985.1">
    <property type="nucleotide sequence ID" value="NZ_JBHRXV010000006.1"/>
</dbReference>
<accession>A0ABV7XAF1</accession>
<dbReference type="EMBL" id="JBHRXV010000006">
    <property type="protein sequence ID" value="MFC3712668.1"/>
    <property type="molecule type" value="Genomic_DNA"/>
</dbReference>